<dbReference type="PROSITE" id="PS51198">
    <property type="entry name" value="UVRD_HELICASE_ATP_BIND"/>
    <property type="match status" value="1"/>
</dbReference>
<comment type="catalytic activity">
    <reaction evidence="9">
        <text>ATP + H2O = ADP + phosphate + H(+)</text>
        <dbReference type="Rhea" id="RHEA:13065"/>
        <dbReference type="ChEBI" id="CHEBI:15377"/>
        <dbReference type="ChEBI" id="CHEBI:15378"/>
        <dbReference type="ChEBI" id="CHEBI:30616"/>
        <dbReference type="ChEBI" id="CHEBI:43474"/>
        <dbReference type="ChEBI" id="CHEBI:456216"/>
        <dbReference type="EC" id="5.6.2.4"/>
    </reaction>
</comment>
<dbReference type="Proteomes" id="UP001500840">
    <property type="component" value="Unassembled WGS sequence"/>
</dbReference>
<dbReference type="Pfam" id="PF13361">
    <property type="entry name" value="UvrD_C"/>
    <property type="match status" value="1"/>
</dbReference>
<evidence type="ECO:0000256" key="4">
    <source>
        <dbReference type="ARBA" id="ARBA00022840"/>
    </source>
</evidence>
<organism evidence="12 13">
    <name type="scientific">Novipirellula rosea</name>
    <dbReference type="NCBI Taxonomy" id="1031540"/>
    <lineage>
        <taxon>Bacteria</taxon>
        <taxon>Pseudomonadati</taxon>
        <taxon>Planctomycetota</taxon>
        <taxon>Planctomycetia</taxon>
        <taxon>Pirellulales</taxon>
        <taxon>Pirellulaceae</taxon>
        <taxon>Novipirellula</taxon>
    </lineage>
</organism>
<evidence type="ECO:0000256" key="2">
    <source>
        <dbReference type="ARBA" id="ARBA00022801"/>
    </source>
</evidence>
<gene>
    <name evidence="12" type="ORF">GCM10023156_38150</name>
</gene>
<dbReference type="CDD" id="cd17932">
    <property type="entry name" value="DEXQc_UvrD"/>
    <property type="match status" value="1"/>
</dbReference>
<reference evidence="13" key="1">
    <citation type="journal article" date="2019" name="Int. J. Syst. Evol. Microbiol.">
        <title>The Global Catalogue of Microorganisms (GCM) 10K type strain sequencing project: providing services to taxonomists for standard genome sequencing and annotation.</title>
        <authorList>
            <consortium name="The Broad Institute Genomics Platform"/>
            <consortium name="The Broad Institute Genome Sequencing Center for Infectious Disease"/>
            <person name="Wu L."/>
            <person name="Ma J."/>
        </authorList>
    </citation>
    <scope>NUCLEOTIDE SEQUENCE [LARGE SCALE GENOMIC DNA]</scope>
    <source>
        <strain evidence="13">JCM 17759</strain>
    </source>
</reference>
<evidence type="ECO:0000256" key="7">
    <source>
        <dbReference type="ARBA" id="ARBA00034808"/>
    </source>
</evidence>
<keyword evidence="13" id="KW-1185">Reference proteome</keyword>
<feature type="domain" description="UvrD-like helicase ATP-binding" evidence="11">
    <location>
        <begin position="21"/>
        <end position="308"/>
    </location>
</feature>
<protein>
    <recommendedName>
        <fullName evidence="7">DNA 3'-5' helicase</fullName>
        <ecNumber evidence="7">5.6.2.4</ecNumber>
    </recommendedName>
    <alternativeName>
        <fullName evidence="8">DNA 3'-5' helicase II</fullName>
    </alternativeName>
</protein>
<proteinExistence type="predicted"/>
<evidence type="ECO:0000256" key="6">
    <source>
        <dbReference type="ARBA" id="ARBA00034617"/>
    </source>
</evidence>
<dbReference type="PANTHER" id="PTHR11070:SF2">
    <property type="entry name" value="ATP-DEPENDENT DNA HELICASE SRS2"/>
    <property type="match status" value="1"/>
</dbReference>
<evidence type="ECO:0000256" key="3">
    <source>
        <dbReference type="ARBA" id="ARBA00022806"/>
    </source>
</evidence>
<keyword evidence="4 10" id="KW-0067">ATP-binding</keyword>
<dbReference type="Gene3D" id="3.40.50.300">
    <property type="entry name" value="P-loop containing nucleotide triphosphate hydrolases"/>
    <property type="match status" value="3"/>
</dbReference>
<evidence type="ECO:0000313" key="12">
    <source>
        <dbReference type="EMBL" id="GAA4459084.1"/>
    </source>
</evidence>
<dbReference type="InterPro" id="IPR000212">
    <property type="entry name" value="DNA_helicase_UvrD/REP"/>
</dbReference>
<dbReference type="InterPro" id="IPR014017">
    <property type="entry name" value="DNA_helicase_UvrD-like_C"/>
</dbReference>
<evidence type="ECO:0000256" key="1">
    <source>
        <dbReference type="ARBA" id="ARBA00022741"/>
    </source>
</evidence>
<sequence>MGRCATKKSRIEPQDWRPVGVAGLEEAAEAAVRSEKNSIVVAGPGSGKTELLAQRADYLLRTGICPDPKRILAISFKRDAAKNLRERVADRLPENLAERFDSWTYAAFDKQIVDRFRLAIPECWRPPTDYSIDFYEIGDRTASSIIQREASALGVGPAGYSQIKPIAWFREQFLQRLPVDPSDLAAGSLEDRIVVAAWRRYLSPKRPILSFGMISRLAELLVRANPQLLSALRSTYSHVFLDEFQDTTDLQYDFVRTSFHESKSILTAVGDTKQCIMTWAGALAGVTRQFADEYRAEPHLLRCNFRSEPELIAIIGSLAKQIEPYAVTPIHGLGKQHGEGECRVFEFADDEAEANAIAEVLTQTIEIDGISPRDVCVICRQQVSKYSDSLSTAMRARTAAVQVRDESQLQDLLSEPVVTILLDAFQVATSRTAQPVAWERLQKTLSQTTYGNTDKVVMRRNSLLSTTIEKLAVSLPGCEATGRGVGSQLLEVVKAFGVDAIKLNHEPYRQGDFFKKTLQDLATELLKRYGDKPTQSRDWTHVLSDLMGETSIPIMTIHKSKGLEYHTVVFLGLEDAAFGNLSDPDGEGNNFFVAMSRAKKRVLFTFAKNRFGRTQKRDKVEAFYGWLRVAGVPIEDGSKVKFSSRIWTY</sequence>
<evidence type="ECO:0000256" key="5">
    <source>
        <dbReference type="ARBA" id="ARBA00023235"/>
    </source>
</evidence>
<dbReference type="GO" id="GO:0004386">
    <property type="term" value="F:helicase activity"/>
    <property type="evidence" value="ECO:0007669"/>
    <property type="project" value="UniProtKB-KW"/>
</dbReference>
<keyword evidence="5" id="KW-0413">Isomerase</keyword>
<evidence type="ECO:0000313" key="13">
    <source>
        <dbReference type="Proteomes" id="UP001500840"/>
    </source>
</evidence>
<dbReference type="RefSeq" id="WP_345324595.1">
    <property type="nucleotide sequence ID" value="NZ_BAABGA010000047.1"/>
</dbReference>
<dbReference type="EC" id="5.6.2.4" evidence="7"/>
<keyword evidence="2 10" id="KW-0378">Hydrolase</keyword>
<keyword evidence="1 10" id="KW-0547">Nucleotide-binding</keyword>
<evidence type="ECO:0000256" key="9">
    <source>
        <dbReference type="ARBA" id="ARBA00048988"/>
    </source>
</evidence>
<keyword evidence="3 10" id="KW-0347">Helicase</keyword>
<evidence type="ECO:0000256" key="10">
    <source>
        <dbReference type="PROSITE-ProRule" id="PRU00560"/>
    </source>
</evidence>
<name>A0ABP8N2Q6_9BACT</name>
<dbReference type="PANTHER" id="PTHR11070">
    <property type="entry name" value="UVRD / RECB / PCRA DNA HELICASE FAMILY MEMBER"/>
    <property type="match status" value="1"/>
</dbReference>
<comment type="catalytic activity">
    <reaction evidence="6">
        <text>Couples ATP hydrolysis with the unwinding of duplex DNA by translocating in the 3'-5' direction.</text>
        <dbReference type="EC" id="5.6.2.4"/>
    </reaction>
</comment>
<dbReference type="InterPro" id="IPR027417">
    <property type="entry name" value="P-loop_NTPase"/>
</dbReference>
<accession>A0ABP8N2Q6</accession>
<comment type="caution">
    <text evidence="12">The sequence shown here is derived from an EMBL/GenBank/DDBJ whole genome shotgun (WGS) entry which is preliminary data.</text>
</comment>
<dbReference type="InterPro" id="IPR014016">
    <property type="entry name" value="UvrD-like_ATP-bd"/>
</dbReference>
<evidence type="ECO:0000259" key="11">
    <source>
        <dbReference type="PROSITE" id="PS51198"/>
    </source>
</evidence>
<feature type="binding site" evidence="10">
    <location>
        <begin position="42"/>
        <end position="49"/>
    </location>
    <ligand>
        <name>ATP</name>
        <dbReference type="ChEBI" id="CHEBI:30616"/>
    </ligand>
</feature>
<evidence type="ECO:0000256" key="8">
    <source>
        <dbReference type="ARBA" id="ARBA00034923"/>
    </source>
</evidence>
<dbReference type="Pfam" id="PF00580">
    <property type="entry name" value="UvrD-helicase"/>
    <property type="match status" value="1"/>
</dbReference>
<dbReference type="EMBL" id="BAABGA010000047">
    <property type="protein sequence ID" value="GAA4459084.1"/>
    <property type="molecule type" value="Genomic_DNA"/>
</dbReference>
<dbReference type="SUPFAM" id="SSF52540">
    <property type="entry name" value="P-loop containing nucleoside triphosphate hydrolases"/>
    <property type="match status" value="1"/>
</dbReference>